<dbReference type="Pfam" id="PF01476">
    <property type="entry name" value="LysM"/>
    <property type="match status" value="1"/>
</dbReference>
<proteinExistence type="predicted"/>
<dbReference type="PANTHER" id="PTHR34700">
    <property type="entry name" value="POTASSIUM BINDING PROTEIN KBP"/>
    <property type="match status" value="1"/>
</dbReference>
<accession>A0A4R1KC64</accession>
<dbReference type="OrthoDB" id="370541at2"/>
<dbReference type="PROSITE" id="PS51782">
    <property type="entry name" value="LYSM"/>
    <property type="match status" value="1"/>
</dbReference>
<dbReference type="SMART" id="SM00257">
    <property type="entry name" value="LysM"/>
    <property type="match status" value="1"/>
</dbReference>
<dbReference type="AlphaFoldDB" id="A0A4R1KC64"/>
<dbReference type="CDD" id="cd00118">
    <property type="entry name" value="LysM"/>
    <property type="match status" value="1"/>
</dbReference>
<keyword evidence="4" id="KW-1185">Reference proteome</keyword>
<organism evidence="3 4">
    <name type="scientific">Seleniivibrio woodruffii</name>
    <dbReference type="NCBI Taxonomy" id="1078050"/>
    <lineage>
        <taxon>Bacteria</taxon>
        <taxon>Pseudomonadati</taxon>
        <taxon>Deferribacterota</taxon>
        <taxon>Deferribacteres</taxon>
        <taxon>Deferribacterales</taxon>
        <taxon>Geovibrionaceae</taxon>
        <taxon>Seleniivibrio</taxon>
    </lineage>
</organism>
<evidence type="ECO:0000259" key="2">
    <source>
        <dbReference type="PROSITE" id="PS51782"/>
    </source>
</evidence>
<dbReference type="EMBL" id="SMGG01000004">
    <property type="protein sequence ID" value="TCK60729.1"/>
    <property type="molecule type" value="Genomic_DNA"/>
</dbReference>
<evidence type="ECO:0000313" key="3">
    <source>
        <dbReference type="EMBL" id="TCK60729.1"/>
    </source>
</evidence>
<dbReference type="InterPro" id="IPR018392">
    <property type="entry name" value="LysM"/>
</dbReference>
<feature type="domain" description="LysM" evidence="2">
    <location>
        <begin position="213"/>
        <end position="262"/>
    </location>
</feature>
<dbReference type="Proteomes" id="UP000294614">
    <property type="component" value="Unassembled WGS sequence"/>
</dbReference>
<protein>
    <submittedName>
        <fullName evidence="3">LysM domain-containing protein</fullName>
    </submittedName>
</protein>
<keyword evidence="1" id="KW-0175">Coiled coil</keyword>
<feature type="coiled-coil region" evidence="1">
    <location>
        <begin position="108"/>
        <end position="156"/>
    </location>
</feature>
<gene>
    <name evidence="3" type="ORF">C8D98_1608</name>
</gene>
<evidence type="ECO:0000256" key="1">
    <source>
        <dbReference type="SAM" id="Coils"/>
    </source>
</evidence>
<reference evidence="3 4" key="1">
    <citation type="submission" date="2019-03" db="EMBL/GenBank/DDBJ databases">
        <title>Genomic Encyclopedia of Type Strains, Phase IV (KMG-IV): sequencing the most valuable type-strain genomes for metagenomic binning, comparative biology and taxonomic classification.</title>
        <authorList>
            <person name="Goeker M."/>
        </authorList>
    </citation>
    <scope>NUCLEOTIDE SEQUENCE [LARGE SCALE GENOMIC DNA]</scope>
    <source>
        <strain evidence="3 4">DSM 24984</strain>
    </source>
</reference>
<dbReference type="InterPro" id="IPR052196">
    <property type="entry name" value="Bact_Kbp"/>
</dbReference>
<dbReference type="InterPro" id="IPR036779">
    <property type="entry name" value="LysM_dom_sf"/>
</dbReference>
<dbReference type="Gene3D" id="3.10.350.10">
    <property type="entry name" value="LysM domain"/>
    <property type="match status" value="1"/>
</dbReference>
<dbReference type="RefSeq" id="WP_132873599.1">
    <property type="nucleotide sequence ID" value="NZ_SMGG01000004.1"/>
</dbReference>
<evidence type="ECO:0000313" key="4">
    <source>
        <dbReference type="Proteomes" id="UP000294614"/>
    </source>
</evidence>
<dbReference type="PROSITE" id="PS51257">
    <property type="entry name" value="PROKAR_LIPOPROTEIN"/>
    <property type="match status" value="1"/>
</dbReference>
<dbReference type="PANTHER" id="PTHR34700:SF4">
    <property type="entry name" value="PHAGE-LIKE ELEMENT PBSX PROTEIN XKDP"/>
    <property type="match status" value="1"/>
</dbReference>
<sequence>MSRTTKLLFTAVISAAVLVSGCTKPPVQELDNARAAMKAAQEGGAEVCAGTEYILAKEKLDKAEAKMAEAEKGGNKSALYKEAKLELIAAVADFEKAKQVAADRAKVNEQAKAELESYKKNLAANAEDGAKYSATYKTAKAKADEAQALIDKCEGEKALAVLKEAAVSADVIQKEIVEGKAAAMKADAQARSAASKGTVVAAPAAAVAMPEFDKYKVVRGDNLWNISKAKYLNPFMWPLIYWANKEQIKDPDLIFPGQVFKIRKDVDADKDKAVDYSKRRGPWSLFDGK</sequence>
<comment type="caution">
    <text evidence="3">The sequence shown here is derived from an EMBL/GenBank/DDBJ whole genome shotgun (WGS) entry which is preliminary data.</text>
</comment>
<name>A0A4R1KC64_9BACT</name>